<name>A0A1K1R4A8_9BACT</name>
<sequence>MKNGIRLLMTALFGMLCLQGKAQYTFAFMPEVQGRSINNISQVRISNTGSAVTANLRIVVSEASVGTVVTIDIPQFQLLPGTSAVPPGAVYQAAVTFGNTKISTVIRQSGYFPSGDYEYCFQLFEGVSHNSELLAEQCFNYELEPFSNMRLIQPYDEDKICDKRPTFNWQPLIPAINGAQYRLSLVEVKDRQQPIEALRMNLAIVNQRDIPMPMLLYPSIANELVEGKQYAWQVTAYQNDLILAQSEIWSFTVDCEKDSTKLPVEAFRSIEDLSRGNFYIARGQLLFGVTNTYAATDLNYSIRCLTKPDQAVKKLPAVQIVRGYNQVVIDLTDNNSFKDGYYYIMDVNLPDGTRKQLRFIYKTAE</sequence>
<evidence type="ECO:0008006" key="6">
    <source>
        <dbReference type="Google" id="ProtNLM"/>
    </source>
</evidence>
<dbReference type="Proteomes" id="UP001326715">
    <property type="component" value="Chromosome"/>
</dbReference>
<feature type="chain" id="PRO_5012792196" description="DUF928 domain-containing protein" evidence="1">
    <location>
        <begin position="23"/>
        <end position="365"/>
    </location>
</feature>
<dbReference type="Proteomes" id="UP000183788">
    <property type="component" value="Unassembled WGS sequence"/>
</dbReference>
<evidence type="ECO:0000313" key="5">
    <source>
        <dbReference type="Proteomes" id="UP001326715"/>
    </source>
</evidence>
<dbReference type="InterPro" id="IPR013783">
    <property type="entry name" value="Ig-like_fold"/>
</dbReference>
<protein>
    <recommendedName>
        <fullName evidence="6">DUF928 domain-containing protein</fullName>
    </recommendedName>
</protein>
<dbReference type="Gene3D" id="2.60.40.10">
    <property type="entry name" value="Immunoglobulins"/>
    <property type="match status" value="1"/>
</dbReference>
<dbReference type="OrthoDB" id="9809727at2"/>
<proteinExistence type="predicted"/>
<reference evidence="2 4" key="1">
    <citation type="submission" date="2016-11" db="EMBL/GenBank/DDBJ databases">
        <authorList>
            <person name="Jaros S."/>
            <person name="Januszkiewicz K."/>
            <person name="Wedrychowicz H."/>
        </authorList>
    </citation>
    <scope>NUCLEOTIDE SEQUENCE [LARGE SCALE GENOMIC DNA]</scope>
    <source>
        <strain evidence="2 4">DSM 784</strain>
    </source>
</reference>
<dbReference type="EMBL" id="FPIZ01000010">
    <property type="protein sequence ID" value="SFW66845.1"/>
    <property type="molecule type" value="Genomic_DNA"/>
</dbReference>
<evidence type="ECO:0000256" key="1">
    <source>
        <dbReference type="SAM" id="SignalP"/>
    </source>
</evidence>
<accession>A0A1K1R4A8</accession>
<dbReference type="RefSeq" id="WP_072362390.1">
    <property type="nucleotide sequence ID" value="NZ_CP139972.1"/>
</dbReference>
<feature type="signal peptide" evidence="1">
    <location>
        <begin position="1"/>
        <end position="22"/>
    </location>
</feature>
<keyword evidence="5" id="KW-1185">Reference proteome</keyword>
<evidence type="ECO:0000313" key="4">
    <source>
        <dbReference type="Proteomes" id="UP000183788"/>
    </source>
</evidence>
<gene>
    <name evidence="2" type="ORF">SAMN05661012_03366</name>
    <name evidence="3" type="ORF">SR876_01210</name>
</gene>
<evidence type="ECO:0000313" key="2">
    <source>
        <dbReference type="EMBL" id="SFW66845.1"/>
    </source>
</evidence>
<dbReference type="AlphaFoldDB" id="A0A1K1R4A8"/>
<evidence type="ECO:0000313" key="3">
    <source>
        <dbReference type="EMBL" id="WQG90099.1"/>
    </source>
</evidence>
<reference evidence="3 5" key="2">
    <citation type="submission" date="2023-11" db="EMBL/GenBank/DDBJ databases">
        <title>MicrobeMod: A computational toolkit for identifying prokaryotic methylation and restriction-modification with nanopore sequencing.</title>
        <authorList>
            <person name="Crits-Christoph A."/>
            <person name="Kang S.C."/>
            <person name="Lee H."/>
            <person name="Ostrov N."/>
        </authorList>
    </citation>
    <scope>NUCLEOTIDE SEQUENCE [LARGE SCALE GENOMIC DNA]</scope>
    <source>
        <strain evidence="3 5">ATCC 23090</strain>
    </source>
</reference>
<keyword evidence="1" id="KW-0732">Signal</keyword>
<dbReference type="STRING" id="1004.SAMN05661012_03366"/>
<organism evidence="2 4">
    <name type="scientific">Chitinophaga sancti</name>
    <dbReference type="NCBI Taxonomy" id="1004"/>
    <lineage>
        <taxon>Bacteria</taxon>
        <taxon>Pseudomonadati</taxon>
        <taxon>Bacteroidota</taxon>
        <taxon>Chitinophagia</taxon>
        <taxon>Chitinophagales</taxon>
        <taxon>Chitinophagaceae</taxon>
        <taxon>Chitinophaga</taxon>
    </lineage>
</organism>
<dbReference type="EMBL" id="CP140154">
    <property type="protein sequence ID" value="WQG90099.1"/>
    <property type="molecule type" value="Genomic_DNA"/>
</dbReference>